<dbReference type="RefSeq" id="WP_212695571.1">
    <property type="nucleotide sequence ID" value="NZ_CP058649.1"/>
</dbReference>
<evidence type="ECO:0000313" key="2">
    <source>
        <dbReference type="Proteomes" id="UP000683246"/>
    </source>
</evidence>
<dbReference type="AlphaFoldDB" id="A0A8J8MNL7"/>
<keyword evidence="2" id="KW-1185">Reference proteome</keyword>
<sequence length="70" mass="8323">MLTEANERDQERQVWEMYLVLYATMTEENYISFEDVLKEARNKPTDDNNISSQKLIQMAEKVKERHKGGE</sequence>
<accession>A0A8J8MNL7</accession>
<dbReference type="Proteomes" id="UP000683246">
    <property type="component" value="Chromosome"/>
</dbReference>
<protein>
    <submittedName>
        <fullName evidence="1">Uncharacterized protein</fullName>
    </submittedName>
</protein>
<name>A0A8J8MNL7_9FIRM</name>
<organism evidence="1 2">
    <name type="scientific">Vallitalea pronyensis</name>
    <dbReference type="NCBI Taxonomy" id="1348613"/>
    <lineage>
        <taxon>Bacteria</taxon>
        <taxon>Bacillati</taxon>
        <taxon>Bacillota</taxon>
        <taxon>Clostridia</taxon>
        <taxon>Lachnospirales</taxon>
        <taxon>Vallitaleaceae</taxon>
        <taxon>Vallitalea</taxon>
    </lineage>
</organism>
<proteinExistence type="predicted"/>
<dbReference type="KEGG" id="vpy:HZI73_22340"/>
<dbReference type="EMBL" id="CP058649">
    <property type="protein sequence ID" value="QUI24871.1"/>
    <property type="molecule type" value="Genomic_DNA"/>
</dbReference>
<gene>
    <name evidence="1" type="ORF">HZI73_22340</name>
</gene>
<reference evidence="1" key="1">
    <citation type="submission" date="2020-07" db="EMBL/GenBank/DDBJ databases">
        <title>Vallitalea pronyensis genome.</title>
        <authorList>
            <person name="Postec A."/>
        </authorList>
    </citation>
    <scope>NUCLEOTIDE SEQUENCE</scope>
    <source>
        <strain evidence="1">FatNI3</strain>
    </source>
</reference>
<evidence type="ECO:0000313" key="1">
    <source>
        <dbReference type="EMBL" id="QUI24871.1"/>
    </source>
</evidence>